<dbReference type="Proteomes" id="UP000244336">
    <property type="component" value="Chromosome 4"/>
</dbReference>
<accession>A0A2T7DZA1</accession>
<feature type="compositionally biased region" description="Low complexity" evidence="1">
    <location>
        <begin position="54"/>
        <end position="67"/>
    </location>
</feature>
<dbReference type="EMBL" id="CM009752">
    <property type="protein sequence ID" value="PUZ60906.1"/>
    <property type="molecule type" value="Genomic_DNA"/>
</dbReference>
<evidence type="ECO:0000313" key="2">
    <source>
        <dbReference type="EMBL" id="PUZ60906.1"/>
    </source>
</evidence>
<name>A0A2T7DZA1_9POAL</name>
<reference evidence="2 3" key="1">
    <citation type="submission" date="2018-04" db="EMBL/GenBank/DDBJ databases">
        <title>WGS assembly of Panicum hallii var. hallii HAL2.</title>
        <authorList>
            <person name="Lovell J."/>
            <person name="Jenkins J."/>
            <person name="Lowry D."/>
            <person name="Mamidi S."/>
            <person name="Sreedasyam A."/>
            <person name="Weng X."/>
            <person name="Barry K."/>
            <person name="Bonette J."/>
            <person name="Campitelli B."/>
            <person name="Daum C."/>
            <person name="Gordon S."/>
            <person name="Gould B."/>
            <person name="Lipzen A."/>
            <person name="MacQueen A."/>
            <person name="Palacio-Mejia J."/>
            <person name="Plott C."/>
            <person name="Shakirov E."/>
            <person name="Shu S."/>
            <person name="Yoshinaga Y."/>
            <person name="Zane M."/>
            <person name="Rokhsar D."/>
            <person name="Grimwood J."/>
            <person name="Schmutz J."/>
            <person name="Juenger T."/>
        </authorList>
    </citation>
    <scope>NUCLEOTIDE SEQUENCE [LARGE SCALE GENOMIC DNA]</scope>
    <source>
        <strain evidence="3">cv. HAL2</strain>
    </source>
</reference>
<dbReference type="PANTHER" id="PTHR48243:SF1">
    <property type="entry name" value="AMINOTRANSFERASE-LIKE PLANT MOBILE DOMAIN-CONTAINING PROTEIN"/>
    <property type="match status" value="1"/>
</dbReference>
<feature type="region of interest" description="Disordered" evidence="1">
    <location>
        <begin position="49"/>
        <end position="74"/>
    </location>
</feature>
<dbReference type="PANTHER" id="PTHR48243">
    <property type="entry name" value="AMINOTRANSFERASE-LIKE PLANT MOBILE DOMAIN-CONTAINING PROTEIN"/>
    <property type="match status" value="1"/>
</dbReference>
<keyword evidence="3" id="KW-1185">Reference proteome</keyword>
<sequence length="86" mass="10176">MMRDRSFEHTYTFDEELLTKTGMDNKFGSIFHNVGWSDFWRTTELDAEPLDQYPEPSSSEQFEQQQESFEEVPGNVEDYVSGFDDF</sequence>
<dbReference type="Gramene" id="PUZ60906">
    <property type="protein sequence ID" value="PUZ60906"/>
    <property type="gene ID" value="GQ55_4G212300"/>
</dbReference>
<protein>
    <submittedName>
        <fullName evidence="2">Uncharacterized protein</fullName>
    </submittedName>
</protein>
<gene>
    <name evidence="2" type="ORF">GQ55_4G212300</name>
</gene>
<dbReference type="AlphaFoldDB" id="A0A2T7DZA1"/>
<organism evidence="2 3">
    <name type="scientific">Panicum hallii var. hallii</name>
    <dbReference type="NCBI Taxonomy" id="1504633"/>
    <lineage>
        <taxon>Eukaryota</taxon>
        <taxon>Viridiplantae</taxon>
        <taxon>Streptophyta</taxon>
        <taxon>Embryophyta</taxon>
        <taxon>Tracheophyta</taxon>
        <taxon>Spermatophyta</taxon>
        <taxon>Magnoliopsida</taxon>
        <taxon>Liliopsida</taxon>
        <taxon>Poales</taxon>
        <taxon>Poaceae</taxon>
        <taxon>PACMAD clade</taxon>
        <taxon>Panicoideae</taxon>
        <taxon>Panicodae</taxon>
        <taxon>Paniceae</taxon>
        <taxon>Panicinae</taxon>
        <taxon>Panicum</taxon>
        <taxon>Panicum sect. Panicum</taxon>
    </lineage>
</organism>
<evidence type="ECO:0000256" key="1">
    <source>
        <dbReference type="SAM" id="MobiDB-lite"/>
    </source>
</evidence>
<proteinExistence type="predicted"/>
<evidence type="ECO:0000313" key="3">
    <source>
        <dbReference type="Proteomes" id="UP000244336"/>
    </source>
</evidence>